<dbReference type="RefSeq" id="WP_118928635.1">
    <property type="nucleotide sequence ID" value="NZ_QXGH01000041.1"/>
</dbReference>
<protein>
    <submittedName>
        <fullName evidence="2">Uncharacterized protein</fullName>
    </submittedName>
</protein>
<dbReference type="Proteomes" id="UP000283644">
    <property type="component" value="Unassembled WGS sequence"/>
</dbReference>
<accession>A0A417XTD3</accession>
<feature type="region of interest" description="Disordered" evidence="1">
    <location>
        <begin position="1"/>
        <end position="29"/>
    </location>
</feature>
<keyword evidence="3" id="KW-1185">Reference proteome</keyword>
<organism evidence="2 3">
    <name type="scientific">Nocardioides immobilis</name>
    <dbReference type="NCBI Taxonomy" id="2049295"/>
    <lineage>
        <taxon>Bacteria</taxon>
        <taxon>Bacillati</taxon>
        <taxon>Actinomycetota</taxon>
        <taxon>Actinomycetes</taxon>
        <taxon>Propionibacteriales</taxon>
        <taxon>Nocardioidaceae</taxon>
        <taxon>Nocardioides</taxon>
    </lineage>
</organism>
<dbReference type="EMBL" id="QXGH01000041">
    <property type="protein sequence ID" value="RHW23712.1"/>
    <property type="molecule type" value="Genomic_DNA"/>
</dbReference>
<reference evidence="2 3" key="1">
    <citation type="submission" date="2018-09" db="EMBL/GenBank/DDBJ databases">
        <title>Genome sequencing of Nocardioides immobilis CCTCC AB 2017083 for comparison to Nocardioides silvaticus.</title>
        <authorList>
            <person name="Li C."/>
            <person name="Wang G."/>
        </authorList>
    </citation>
    <scope>NUCLEOTIDE SEQUENCE [LARGE SCALE GENOMIC DNA]</scope>
    <source>
        <strain evidence="2 3">CCTCC AB 2017083</strain>
    </source>
</reference>
<evidence type="ECO:0000313" key="3">
    <source>
        <dbReference type="Proteomes" id="UP000283644"/>
    </source>
</evidence>
<dbReference type="AlphaFoldDB" id="A0A417XTD3"/>
<comment type="caution">
    <text evidence="2">The sequence shown here is derived from an EMBL/GenBank/DDBJ whole genome shotgun (WGS) entry which is preliminary data.</text>
</comment>
<evidence type="ECO:0000313" key="2">
    <source>
        <dbReference type="EMBL" id="RHW23712.1"/>
    </source>
</evidence>
<evidence type="ECO:0000256" key="1">
    <source>
        <dbReference type="SAM" id="MobiDB-lite"/>
    </source>
</evidence>
<gene>
    <name evidence="2" type="ORF">D0Z08_28300</name>
</gene>
<proteinExistence type="predicted"/>
<feature type="compositionally biased region" description="Polar residues" evidence="1">
    <location>
        <begin position="1"/>
        <end position="11"/>
    </location>
</feature>
<name>A0A417XTD3_9ACTN</name>
<sequence length="96" mass="10641">MNPSSTVRGSSGQRGGRHEAVTPSSVREYRRERQHLYPYEEYEAALAVGGIVRSYCGIDETILHGDSTDLAEVADPDANDCVTCVDIWSGRQRVRL</sequence>